<dbReference type="AlphaFoldDB" id="A0A0L0FG07"/>
<dbReference type="Proteomes" id="UP000054560">
    <property type="component" value="Unassembled WGS sequence"/>
</dbReference>
<feature type="compositionally biased region" description="Basic and acidic residues" evidence="1">
    <location>
        <begin position="59"/>
        <end position="73"/>
    </location>
</feature>
<gene>
    <name evidence="2" type="ORF">SARC_11778</name>
</gene>
<keyword evidence="3" id="KW-1185">Reference proteome</keyword>
<evidence type="ECO:0000313" key="2">
    <source>
        <dbReference type="EMBL" id="KNC75704.1"/>
    </source>
</evidence>
<name>A0A0L0FG07_9EUKA</name>
<accession>A0A0L0FG07</accession>
<sequence>MALNGDEVGKNSLVSAEVGECCRVEDGVFVSGKFSGETPRKDLLAHKTDTCGAGLGPHGADKDRPSGLAHGEENETDAVRNFSFDDGVDMWPLEGLPWLSVRSVADHSRDLVMLTVGL</sequence>
<evidence type="ECO:0000256" key="1">
    <source>
        <dbReference type="SAM" id="MobiDB-lite"/>
    </source>
</evidence>
<evidence type="ECO:0000313" key="3">
    <source>
        <dbReference type="Proteomes" id="UP000054560"/>
    </source>
</evidence>
<dbReference type="EMBL" id="KQ243464">
    <property type="protein sequence ID" value="KNC75704.1"/>
    <property type="molecule type" value="Genomic_DNA"/>
</dbReference>
<dbReference type="GeneID" id="25912282"/>
<feature type="region of interest" description="Disordered" evidence="1">
    <location>
        <begin position="48"/>
        <end position="73"/>
    </location>
</feature>
<protein>
    <submittedName>
        <fullName evidence="2">Uncharacterized protein</fullName>
    </submittedName>
</protein>
<organism evidence="2 3">
    <name type="scientific">Sphaeroforma arctica JP610</name>
    <dbReference type="NCBI Taxonomy" id="667725"/>
    <lineage>
        <taxon>Eukaryota</taxon>
        <taxon>Ichthyosporea</taxon>
        <taxon>Ichthyophonida</taxon>
        <taxon>Sphaeroforma</taxon>
    </lineage>
</organism>
<reference evidence="2 3" key="1">
    <citation type="submission" date="2011-02" db="EMBL/GenBank/DDBJ databases">
        <title>The Genome Sequence of Sphaeroforma arctica JP610.</title>
        <authorList>
            <consortium name="The Broad Institute Genome Sequencing Platform"/>
            <person name="Russ C."/>
            <person name="Cuomo C."/>
            <person name="Young S.K."/>
            <person name="Zeng Q."/>
            <person name="Gargeya S."/>
            <person name="Alvarado L."/>
            <person name="Berlin A."/>
            <person name="Chapman S.B."/>
            <person name="Chen Z."/>
            <person name="Freedman E."/>
            <person name="Gellesch M."/>
            <person name="Goldberg J."/>
            <person name="Griggs A."/>
            <person name="Gujja S."/>
            <person name="Heilman E."/>
            <person name="Heiman D."/>
            <person name="Howarth C."/>
            <person name="Mehta T."/>
            <person name="Neiman D."/>
            <person name="Pearson M."/>
            <person name="Roberts A."/>
            <person name="Saif S."/>
            <person name="Shea T."/>
            <person name="Shenoy N."/>
            <person name="Sisk P."/>
            <person name="Stolte C."/>
            <person name="Sykes S."/>
            <person name="White J."/>
            <person name="Yandava C."/>
            <person name="Burger G."/>
            <person name="Gray M.W."/>
            <person name="Holland P.W.H."/>
            <person name="King N."/>
            <person name="Lang F.B.F."/>
            <person name="Roger A.J."/>
            <person name="Ruiz-Trillo I."/>
            <person name="Haas B."/>
            <person name="Nusbaum C."/>
            <person name="Birren B."/>
        </authorList>
    </citation>
    <scope>NUCLEOTIDE SEQUENCE [LARGE SCALE GENOMIC DNA]</scope>
    <source>
        <strain evidence="2 3">JP610</strain>
    </source>
</reference>
<proteinExistence type="predicted"/>
<dbReference type="RefSeq" id="XP_014149606.1">
    <property type="nucleotide sequence ID" value="XM_014294131.1"/>
</dbReference>